<keyword evidence="1" id="KW-0472">Membrane</keyword>
<dbReference type="EMBL" id="JAJKBJ010000020">
    <property type="protein sequence ID" value="MCL9685205.1"/>
    <property type="molecule type" value="Genomic_DNA"/>
</dbReference>
<organism evidence="2 3">
    <name type="scientific">Legionella maioricensis</name>
    <dbReference type="NCBI Taxonomy" id="2896528"/>
    <lineage>
        <taxon>Bacteria</taxon>
        <taxon>Pseudomonadati</taxon>
        <taxon>Pseudomonadota</taxon>
        <taxon>Gammaproteobacteria</taxon>
        <taxon>Legionellales</taxon>
        <taxon>Legionellaceae</taxon>
        <taxon>Legionella</taxon>
    </lineage>
</organism>
<keyword evidence="1" id="KW-1133">Transmembrane helix</keyword>
<proteinExistence type="predicted"/>
<feature type="transmembrane region" description="Helical" evidence="1">
    <location>
        <begin position="78"/>
        <end position="98"/>
    </location>
</feature>
<evidence type="ECO:0000313" key="3">
    <source>
        <dbReference type="Proteomes" id="UP001139721"/>
    </source>
</evidence>
<gene>
    <name evidence="2" type="primary">icmV</name>
    <name evidence="2" type="ORF">LOX96_13950</name>
</gene>
<name>A0A9X2IC91_9GAMM</name>
<comment type="caution">
    <text evidence="2">The sequence shown here is derived from an EMBL/GenBank/DDBJ whole genome shotgun (WGS) entry which is preliminary data.</text>
</comment>
<dbReference type="NCBIfam" id="NF038219">
    <property type="entry name" value="IcmV_IVB"/>
    <property type="match status" value="1"/>
</dbReference>
<dbReference type="Proteomes" id="UP001139721">
    <property type="component" value="Unassembled WGS sequence"/>
</dbReference>
<feature type="transmembrane region" description="Helical" evidence="1">
    <location>
        <begin position="104"/>
        <end position="124"/>
    </location>
</feature>
<dbReference type="RefSeq" id="WP_250423113.1">
    <property type="nucleotide sequence ID" value="NZ_JAJKBJ010000020.1"/>
</dbReference>
<reference evidence="2" key="1">
    <citation type="submission" date="2021-11" db="EMBL/GenBank/DDBJ databases">
        <title>Legionella maioricencis sp. nov., a new species isolated from hot water samples in Mallorca.</title>
        <authorList>
            <person name="Crespi S."/>
            <person name="Drasar V."/>
            <person name="Salva-Serra F."/>
            <person name="Jaen-Luchoro D."/>
            <person name="Pineiro-Iglesias B."/>
            <person name="Aliaga F."/>
            <person name="Fernandez-Juarez V."/>
            <person name="Coll G."/>
            <person name="Moore E.R.B."/>
            <person name="Bennasar-Figueras A."/>
        </authorList>
    </citation>
    <scope>NUCLEOTIDE SEQUENCE</scope>
    <source>
        <strain evidence="2">HCPI-6</strain>
    </source>
</reference>
<dbReference type="AlphaFoldDB" id="A0A9X2IC91"/>
<protein>
    <submittedName>
        <fullName evidence="2">Type IVB secretion system protein IcmV</fullName>
    </submittedName>
</protein>
<evidence type="ECO:0000256" key="1">
    <source>
        <dbReference type="SAM" id="Phobius"/>
    </source>
</evidence>
<keyword evidence="3" id="KW-1185">Reference proteome</keyword>
<sequence>MKKKSRSRVVRVFTRIINIRTWFDWDRTKAFTIALKNGIKHFFIPEQITTVESFESAKSKMHLSDADLLLKQKALFRLSLVMLTAALLILGYSGYQLFYGSYKAFIVSLVVTLIALVLAFRYHFWYFQIKHRKLGCTFDEWYRQGLLGEKE</sequence>
<keyword evidence="1" id="KW-0812">Transmembrane</keyword>
<accession>A0A9X2IC91</accession>
<evidence type="ECO:0000313" key="2">
    <source>
        <dbReference type="EMBL" id="MCL9685205.1"/>
    </source>
</evidence>